<feature type="compositionally biased region" description="Basic residues" evidence="1">
    <location>
        <begin position="21"/>
        <end position="32"/>
    </location>
</feature>
<sequence>MRKVTLCLVAALLAVGTVGAKPHRPPPRRPHRPPPPPPIRVIHHRPRPPSWGWGFNVTPWGGSLSVGRRIGRHGFISTSVPILPPPPPVVERETTIIVQPPAQSIIVAEPDKAEVEEVARESTVREPAILPAFAPKEDGSAKTWVDGHWKVTRGLDGEEVSRSWVPGHWE</sequence>
<dbReference type="AlphaFoldDB" id="A0A9D1NLV4"/>
<dbReference type="Proteomes" id="UP000886845">
    <property type="component" value="Unassembled WGS sequence"/>
</dbReference>
<feature type="signal peptide" evidence="2">
    <location>
        <begin position="1"/>
        <end position="20"/>
    </location>
</feature>
<name>A0A9D1NLV4_9BACT</name>
<dbReference type="EMBL" id="DVOR01000092">
    <property type="protein sequence ID" value="HIV09045.1"/>
    <property type="molecule type" value="Genomic_DNA"/>
</dbReference>
<evidence type="ECO:0000313" key="3">
    <source>
        <dbReference type="EMBL" id="HIV09045.1"/>
    </source>
</evidence>
<evidence type="ECO:0000256" key="2">
    <source>
        <dbReference type="SAM" id="SignalP"/>
    </source>
</evidence>
<protein>
    <submittedName>
        <fullName evidence="3">Uncharacterized protein</fullName>
    </submittedName>
</protein>
<comment type="caution">
    <text evidence="3">The sequence shown here is derived from an EMBL/GenBank/DDBJ whole genome shotgun (WGS) entry which is preliminary data.</text>
</comment>
<evidence type="ECO:0000256" key="1">
    <source>
        <dbReference type="SAM" id="MobiDB-lite"/>
    </source>
</evidence>
<reference evidence="3" key="1">
    <citation type="submission" date="2020-10" db="EMBL/GenBank/DDBJ databases">
        <authorList>
            <person name="Gilroy R."/>
        </authorList>
    </citation>
    <scope>NUCLEOTIDE SEQUENCE</scope>
    <source>
        <strain evidence="3">35461</strain>
    </source>
</reference>
<keyword evidence="2" id="KW-0732">Signal</keyword>
<organism evidence="3 4">
    <name type="scientific">Candidatus Spyradenecus faecavium</name>
    <dbReference type="NCBI Taxonomy" id="2840947"/>
    <lineage>
        <taxon>Bacteria</taxon>
        <taxon>Pseudomonadati</taxon>
        <taxon>Lentisphaerota</taxon>
        <taxon>Lentisphaeria</taxon>
        <taxon>Lentisphaerales</taxon>
        <taxon>Lentisphaeraceae</taxon>
        <taxon>Lentisphaeraceae incertae sedis</taxon>
        <taxon>Candidatus Spyradenecus</taxon>
    </lineage>
</organism>
<accession>A0A9D1NLV4</accession>
<feature type="chain" id="PRO_5039703025" evidence="2">
    <location>
        <begin position="21"/>
        <end position="170"/>
    </location>
</feature>
<feature type="region of interest" description="Disordered" evidence="1">
    <location>
        <begin position="19"/>
        <end position="39"/>
    </location>
</feature>
<evidence type="ECO:0000313" key="4">
    <source>
        <dbReference type="Proteomes" id="UP000886845"/>
    </source>
</evidence>
<gene>
    <name evidence="3" type="ORF">IAC79_02880</name>
</gene>
<proteinExistence type="predicted"/>
<reference evidence="3" key="2">
    <citation type="journal article" date="2021" name="PeerJ">
        <title>Extensive microbial diversity within the chicken gut microbiome revealed by metagenomics and culture.</title>
        <authorList>
            <person name="Gilroy R."/>
            <person name="Ravi A."/>
            <person name="Getino M."/>
            <person name="Pursley I."/>
            <person name="Horton D.L."/>
            <person name="Alikhan N.F."/>
            <person name="Baker D."/>
            <person name="Gharbi K."/>
            <person name="Hall N."/>
            <person name="Watson M."/>
            <person name="Adriaenssens E.M."/>
            <person name="Foster-Nyarko E."/>
            <person name="Jarju S."/>
            <person name="Secka A."/>
            <person name="Antonio M."/>
            <person name="Oren A."/>
            <person name="Chaudhuri R.R."/>
            <person name="La Ragione R."/>
            <person name="Hildebrand F."/>
            <person name="Pallen M.J."/>
        </authorList>
    </citation>
    <scope>NUCLEOTIDE SEQUENCE</scope>
    <source>
        <strain evidence="3">35461</strain>
    </source>
</reference>